<evidence type="ECO:0000313" key="1">
    <source>
        <dbReference type="EMBL" id="EQB04739.1"/>
    </source>
</evidence>
<sequence length="52" mass="6107">MLKRRPLLGRVKCIELSGHGTPFRELHSSAPMLHLSFRRNIMTKDFLIFPEE</sequence>
<organism evidence="1 2">
    <name type="scientific">Sphingobium baderi LL03</name>
    <dbReference type="NCBI Taxonomy" id="1114964"/>
    <lineage>
        <taxon>Bacteria</taxon>
        <taxon>Pseudomonadati</taxon>
        <taxon>Pseudomonadota</taxon>
        <taxon>Alphaproteobacteria</taxon>
        <taxon>Sphingomonadales</taxon>
        <taxon>Sphingomonadaceae</taxon>
        <taxon>Sphingobium</taxon>
    </lineage>
</organism>
<dbReference type="PATRIC" id="fig|1114964.3.peg.728"/>
<reference evidence="1 2" key="1">
    <citation type="journal article" date="2013" name="Genome Announc.">
        <title>Draft Genome Sequence of a Hexachlorocyclohexane-Degrading Bacterium, Sphingobium baderi Strain LL03T.</title>
        <authorList>
            <person name="Kaur J."/>
            <person name="Verma H."/>
            <person name="Tripathi C."/>
            <person name="Khurana J.P."/>
            <person name="Lal R."/>
        </authorList>
    </citation>
    <scope>NUCLEOTIDE SEQUENCE [LARGE SCALE GENOMIC DNA]</scope>
    <source>
        <strain evidence="1 2">LL03</strain>
    </source>
</reference>
<dbReference type="Proteomes" id="UP000015524">
    <property type="component" value="Unassembled WGS sequence"/>
</dbReference>
<evidence type="ECO:0000313" key="2">
    <source>
        <dbReference type="Proteomes" id="UP000015524"/>
    </source>
</evidence>
<gene>
    <name evidence="1" type="ORF">L485_03840</name>
</gene>
<protein>
    <submittedName>
        <fullName evidence="1">Uncharacterized protein</fullName>
    </submittedName>
</protein>
<proteinExistence type="predicted"/>
<comment type="caution">
    <text evidence="1">The sequence shown here is derived from an EMBL/GenBank/DDBJ whole genome shotgun (WGS) entry which is preliminary data.</text>
</comment>
<keyword evidence="2" id="KW-1185">Reference proteome</keyword>
<accession>T0I527</accession>
<dbReference type="EMBL" id="ATIB01000031">
    <property type="protein sequence ID" value="EQB04739.1"/>
    <property type="molecule type" value="Genomic_DNA"/>
</dbReference>
<dbReference type="AlphaFoldDB" id="T0I527"/>
<name>T0I527_9SPHN</name>